<dbReference type="InterPro" id="IPR036390">
    <property type="entry name" value="WH_DNA-bd_sf"/>
</dbReference>
<dbReference type="SUPFAM" id="SSF46785">
    <property type="entry name" value="Winged helix' DNA-binding domain"/>
    <property type="match status" value="1"/>
</dbReference>
<dbReference type="Pfam" id="PF03466">
    <property type="entry name" value="LysR_substrate"/>
    <property type="match status" value="1"/>
</dbReference>
<evidence type="ECO:0000256" key="2">
    <source>
        <dbReference type="ARBA" id="ARBA00023015"/>
    </source>
</evidence>
<evidence type="ECO:0000256" key="3">
    <source>
        <dbReference type="ARBA" id="ARBA00023125"/>
    </source>
</evidence>
<dbReference type="SUPFAM" id="SSF53850">
    <property type="entry name" value="Periplasmic binding protein-like II"/>
    <property type="match status" value="1"/>
</dbReference>
<dbReference type="Gene3D" id="3.40.190.290">
    <property type="match status" value="1"/>
</dbReference>
<dbReference type="Gene3D" id="1.10.10.10">
    <property type="entry name" value="Winged helix-like DNA-binding domain superfamily/Winged helix DNA-binding domain"/>
    <property type="match status" value="1"/>
</dbReference>
<comment type="caution">
    <text evidence="6">The sequence shown here is derived from an EMBL/GenBank/DDBJ whole genome shotgun (WGS) entry which is preliminary data.</text>
</comment>
<dbReference type="InterPro" id="IPR000847">
    <property type="entry name" value="LysR_HTH_N"/>
</dbReference>
<evidence type="ECO:0000313" key="6">
    <source>
        <dbReference type="EMBL" id="MEJ8851408.1"/>
    </source>
</evidence>
<evidence type="ECO:0000256" key="1">
    <source>
        <dbReference type="ARBA" id="ARBA00009437"/>
    </source>
</evidence>
<comment type="similarity">
    <text evidence="1">Belongs to the LysR transcriptional regulatory family.</text>
</comment>
<evidence type="ECO:0000313" key="7">
    <source>
        <dbReference type="Proteomes" id="UP001385892"/>
    </source>
</evidence>
<gene>
    <name evidence="6" type="ORF">WKW82_32555</name>
</gene>
<dbReference type="Pfam" id="PF00126">
    <property type="entry name" value="HTH_1"/>
    <property type="match status" value="1"/>
</dbReference>
<protein>
    <submittedName>
        <fullName evidence="6">LysR family transcriptional regulator</fullName>
    </submittedName>
</protein>
<evidence type="ECO:0000259" key="5">
    <source>
        <dbReference type="PROSITE" id="PS50931"/>
    </source>
</evidence>
<dbReference type="PROSITE" id="PS50931">
    <property type="entry name" value="HTH_LYSR"/>
    <property type="match status" value="1"/>
</dbReference>
<accession>A0ABU8WXA8</accession>
<keyword evidence="4" id="KW-0804">Transcription</keyword>
<dbReference type="PANTHER" id="PTHR30126:SF91">
    <property type="entry name" value="LYSR FAMILY TRANSCRIPTIONAL REGULATOR"/>
    <property type="match status" value="1"/>
</dbReference>
<keyword evidence="2" id="KW-0805">Transcription regulation</keyword>
<sequence length="300" mass="32581">MNLQQLQHLLAVAETGSFSLAAEKVHLTQPALSRSIQALEEEIGGPLIERSLKVKELTPLGVVVAARARRIGLEISEVKRSAALLSEGGTVRLGLGPAPAAMLSAPLLRHVMEGHPRVRILLSGGPAERQLQALRERTVDALVLHRDGVPPQADLRITLFPKMRLAFVCSKRHPLAQSAAVSAEALWSYPIAAGGVGLRNETVHRLAEHFGQSLDFGEAVQLHSDELSCLVETVRNSHAIFFGVREVARSLLDAGELVELQLAAPIDFSSEFAYVTLAGLTEPPALKVVREFCEMRMRDQ</sequence>
<keyword evidence="3" id="KW-0238">DNA-binding</keyword>
<evidence type="ECO:0000256" key="4">
    <source>
        <dbReference type="ARBA" id="ARBA00023163"/>
    </source>
</evidence>
<feature type="domain" description="HTH lysR-type" evidence="5">
    <location>
        <begin position="1"/>
        <end position="58"/>
    </location>
</feature>
<dbReference type="InterPro" id="IPR005119">
    <property type="entry name" value="LysR_subst-bd"/>
</dbReference>
<dbReference type="PRINTS" id="PR00039">
    <property type="entry name" value="HTHLYSR"/>
</dbReference>
<dbReference type="RefSeq" id="WP_340347035.1">
    <property type="nucleotide sequence ID" value="NZ_JBBKZT010000022.1"/>
</dbReference>
<organism evidence="6 7">
    <name type="scientific">Variovorax rhizosphaerae</name>
    <dbReference type="NCBI Taxonomy" id="1836200"/>
    <lineage>
        <taxon>Bacteria</taxon>
        <taxon>Pseudomonadati</taxon>
        <taxon>Pseudomonadota</taxon>
        <taxon>Betaproteobacteria</taxon>
        <taxon>Burkholderiales</taxon>
        <taxon>Comamonadaceae</taxon>
        <taxon>Variovorax</taxon>
    </lineage>
</organism>
<keyword evidence="7" id="KW-1185">Reference proteome</keyword>
<dbReference type="PANTHER" id="PTHR30126">
    <property type="entry name" value="HTH-TYPE TRANSCRIPTIONAL REGULATOR"/>
    <property type="match status" value="1"/>
</dbReference>
<dbReference type="InterPro" id="IPR036388">
    <property type="entry name" value="WH-like_DNA-bd_sf"/>
</dbReference>
<proteinExistence type="inferred from homology"/>
<name>A0ABU8WXA8_9BURK</name>
<dbReference type="CDD" id="cd05466">
    <property type="entry name" value="PBP2_LTTR_substrate"/>
    <property type="match status" value="1"/>
</dbReference>
<dbReference type="EMBL" id="JBBKZT010000022">
    <property type="protein sequence ID" value="MEJ8851408.1"/>
    <property type="molecule type" value="Genomic_DNA"/>
</dbReference>
<reference evidence="6 7" key="1">
    <citation type="submission" date="2024-03" db="EMBL/GenBank/DDBJ databases">
        <title>Novel species of the genus Variovorax.</title>
        <authorList>
            <person name="Liu Q."/>
            <person name="Xin Y.-H."/>
        </authorList>
    </citation>
    <scope>NUCLEOTIDE SEQUENCE [LARGE SCALE GENOMIC DNA]</scope>
    <source>
        <strain evidence="6 7">KACC 18900</strain>
    </source>
</reference>
<dbReference type="Proteomes" id="UP001385892">
    <property type="component" value="Unassembled WGS sequence"/>
</dbReference>